<dbReference type="FunFam" id="1.10.3470.10:FF:000001">
    <property type="entry name" value="Vitamin B12 ABC transporter permease BtuC"/>
    <property type="match status" value="1"/>
</dbReference>
<dbReference type="PANTHER" id="PTHR30472:SF21">
    <property type="entry name" value="HEME-IRON TRANSPORT SYSTEM PERMEASE PROTEIN ISDF-RELATED"/>
    <property type="match status" value="1"/>
</dbReference>
<dbReference type="GO" id="GO:0022857">
    <property type="term" value="F:transmembrane transporter activity"/>
    <property type="evidence" value="ECO:0007669"/>
    <property type="project" value="InterPro"/>
</dbReference>
<keyword evidence="6 13" id="KW-0812">Transmembrane</keyword>
<dbReference type="GO" id="GO:0033214">
    <property type="term" value="P:siderophore-iron import into cell"/>
    <property type="evidence" value="ECO:0007669"/>
    <property type="project" value="TreeGrafter"/>
</dbReference>
<evidence type="ECO:0000256" key="4">
    <source>
        <dbReference type="ARBA" id="ARBA00022448"/>
    </source>
</evidence>
<dbReference type="GO" id="GO:0005886">
    <property type="term" value="C:plasma membrane"/>
    <property type="evidence" value="ECO:0007669"/>
    <property type="project" value="UniProtKB-SubCell"/>
</dbReference>
<comment type="similarity">
    <text evidence="2">Belongs to the binding-protein-dependent transport system permease family. FecCD subfamily.</text>
</comment>
<sequence length="338" mass="35970">MIAEKKKLRELKYTKNTKLSLIIISTLILLGLFILAMKIGSINIGVKELVVGILTNVDEAKINIIRDLRMPRVIAAILIGANLSVAGVLLQAIIRNPLADPSVTGISAGASLASVIILLFAPQLNTMRPLFGFVGGLVACTIVYSIAYKKGLSPIRIVLSGIAVNAMLAAMTSMSNMIGSNNSSAIQLWLSGSLANITWMDVRLLSIYSLIGYIGAFLLYRSCDVLVLGEKNAKSLGFNYDLQMILICLVAVFLASTATAVGGIIAFVGLVVPHICRIIIGSGHKYLIPFSITVGGILLLVADTLARSAFKPVEVPVGMVMAVIGGPVFLYLLRRSDV</sequence>
<feature type="transmembrane region" description="Helical" evidence="13">
    <location>
        <begin position="130"/>
        <end position="148"/>
    </location>
</feature>
<keyword evidence="4" id="KW-0813">Transport</keyword>
<dbReference type="RefSeq" id="WP_094368699.1">
    <property type="nucleotide sequence ID" value="NZ_NOJY02000004.1"/>
</dbReference>
<dbReference type="EMBL" id="NOJY02000004">
    <property type="protein sequence ID" value="RDY28947.1"/>
    <property type="molecule type" value="Genomic_DNA"/>
</dbReference>
<evidence type="ECO:0000256" key="1">
    <source>
        <dbReference type="ARBA" id="ARBA00004651"/>
    </source>
</evidence>
<feature type="transmembrane region" description="Helical" evidence="13">
    <location>
        <begin position="315"/>
        <end position="333"/>
    </location>
</feature>
<evidence type="ECO:0000256" key="2">
    <source>
        <dbReference type="ARBA" id="ARBA00007935"/>
    </source>
</evidence>
<dbReference type="AlphaFoldDB" id="A0A371J8F0"/>
<protein>
    <recommendedName>
        <fullName evidence="3">Probable heme-iron transport system permease protein IsdF</fullName>
    </recommendedName>
    <alternativeName>
        <fullName evidence="12">Iron-regulated surface determinant protein F</fullName>
    </alternativeName>
    <alternativeName>
        <fullName evidence="11">Staphylococcal iron-regulated protein G</fullName>
    </alternativeName>
</protein>
<keyword evidence="8" id="KW-0408">Iron</keyword>
<reference evidence="14 15" key="1">
    <citation type="journal article" date="2017" name="Genome Announc.">
        <title>Draft Genome Sequence of Romboutsia weinsteinii sp. nov. Strain CCRI-19649(T) Isolated from Surface Water.</title>
        <authorList>
            <person name="Maheux A.F."/>
            <person name="Boudreau D.K."/>
            <person name="Berube E."/>
            <person name="Boissinot M."/>
            <person name="Cantin P."/>
            <person name="Raymond F."/>
            <person name="Corbeil J."/>
            <person name="Omar R.F."/>
            <person name="Bergeron M.G."/>
        </authorList>
    </citation>
    <scope>NUCLEOTIDE SEQUENCE [LARGE SCALE GENOMIC DNA]</scope>
    <source>
        <strain evidence="14 15">CCRI-19649</strain>
    </source>
</reference>
<feature type="transmembrane region" description="Helical" evidence="13">
    <location>
        <begin position="264"/>
        <end position="280"/>
    </location>
</feature>
<comment type="function">
    <text evidence="10">Part of the binding-protein-dependent transport system for heme-iron. Responsible for the translocation of the substrate across the membrane.</text>
</comment>
<evidence type="ECO:0000256" key="5">
    <source>
        <dbReference type="ARBA" id="ARBA00022475"/>
    </source>
</evidence>
<feature type="transmembrane region" description="Helical" evidence="13">
    <location>
        <begin position="287"/>
        <end position="309"/>
    </location>
</feature>
<dbReference type="SUPFAM" id="SSF81345">
    <property type="entry name" value="ABC transporter involved in vitamin B12 uptake, BtuC"/>
    <property type="match status" value="1"/>
</dbReference>
<keyword evidence="9 13" id="KW-0472">Membrane</keyword>
<evidence type="ECO:0000256" key="12">
    <source>
        <dbReference type="ARBA" id="ARBA00031465"/>
    </source>
</evidence>
<keyword evidence="7 13" id="KW-1133">Transmembrane helix</keyword>
<dbReference type="PANTHER" id="PTHR30472">
    <property type="entry name" value="FERRIC ENTEROBACTIN TRANSPORT SYSTEM PERMEASE PROTEIN"/>
    <property type="match status" value="1"/>
</dbReference>
<evidence type="ECO:0000256" key="6">
    <source>
        <dbReference type="ARBA" id="ARBA00022692"/>
    </source>
</evidence>
<feature type="transmembrane region" description="Helical" evidence="13">
    <location>
        <begin position="198"/>
        <end position="220"/>
    </location>
</feature>
<feature type="transmembrane region" description="Helical" evidence="13">
    <location>
        <begin position="155"/>
        <end position="178"/>
    </location>
</feature>
<name>A0A371J8F0_9FIRM</name>
<comment type="subcellular location">
    <subcellularLocation>
        <location evidence="1">Cell membrane</location>
        <topology evidence="1">Multi-pass membrane protein</topology>
    </subcellularLocation>
</comment>
<evidence type="ECO:0000256" key="8">
    <source>
        <dbReference type="ARBA" id="ARBA00023004"/>
    </source>
</evidence>
<dbReference type="InterPro" id="IPR000522">
    <property type="entry name" value="ABC_transptr_permease_BtuC"/>
</dbReference>
<evidence type="ECO:0000256" key="11">
    <source>
        <dbReference type="ARBA" id="ARBA00031149"/>
    </source>
</evidence>
<feature type="transmembrane region" description="Helical" evidence="13">
    <location>
        <begin position="106"/>
        <end position="124"/>
    </location>
</feature>
<dbReference type="CDD" id="cd06550">
    <property type="entry name" value="TM_ABC_iron-siderophores_like"/>
    <property type="match status" value="1"/>
</dbReference>
<keyword evidence="15" id="KW-1185">Reference proteome</keyword>
<accession>A0A371J8F0</accession>
<dbReference type="OrthoDB" id="9792889at2"/>
<evidence type="ECO:0000256" key="10">
    <source>
        <dbReference type="ARBA" id="ARBA00025320"/>
    </source>
</evidence>
<feature type="transmembrane region" description="Helical" evidence="13">
    <location>
        <begin position="240"/>
        <end position="258"/>
    </location>
</feature>
<dbReference type="Proteomes" id="UP000215694">
    <property type="component" value="Unassembled WGS sequence"/>
</dbReference>
<dbReference type="Gene3D" id="1.10.3470.10">
    <property type="entry name" value="ABC transporter involved in vitamin B12 uptake, BtuC"/>
    <property type="match status" value="1"/>
</dbReference>
<feature type="transmembrane region" description="Helical" evidence="13">
    <location>
        <begin position="73"/>
        <end position="94"/>
    </location>
</feature>
<proteinExistence type="inferred from homology"/>
<evidence type="ECO:0000256" key="13">
    <source>
        <dbReference type="SAM" id="Phobius"/>
    </source>
</evidence>
<keyword evidence="5" id="KW-1003">Cell membrane</keyword>
<gene>
    <name evidence="14" type="ORF">CHL78_003225</name>
</gene>
<evidence type="ECO:0000256" key="9">
    <source>
        <dbReference type="ARBA" id="ARBA00023136"/>
    </source>
</evidence>
<dbReference type="Pfam" id="PF01032">
    <property type="entry name" value="FecCD"/>
    <property type="match status" value="1"/>
</dbReference>
<comment type="caution">
    <text evidence="14">The sequence shown here is derived from an EMBL/GenBank/DDBJ whole genome shotgun (WGS) entry which is preliminary data.</text>
</comment>
<feature type="transmembrane region" description="Helical" evidence="13">
    <location>
        <begin position="21"/>
        <end position="40"/>
    </location>
</feature>
<organism evidence="14 15">
    <name type="scientific">Romboutsia weinsteinii</name>
    <dbReference type="NCBI Taxonomy" id="2020949"/>
    <lineage>
        <taxon>Bacteria</taxon>
        <taxon>Bacillati</taxon>
        <taxon>Bacillota</taxon>
        <taxon>Clostridia</taxon>
        <taxon>Peptostreptococcales</taxon>
        <taxon>Peptostreptococcaceae</taxon>
        <taxon>Romboutsia</taxon>
    </lineage>
</organism>
<evidence type="ECO:0000256" key="3">
    <source>
        <dbReference type="ARBA" id="ARBA00018524"/>
    </source>
</evidence>
<evidence type="ECO:0000313" key="15">
    <source>
        <dbReference type="Proteomes" id="UP000215694"/>
    </source>
</evidence>
<evidence type="ECO:0000256" key="7">
    <source>
        <dbReference type="ARBA" id="ARBA00022989"/>
    </source>
</evidence>
<evidence type="ECO:0000313" key="14">
    <source>
        <dbReference type="EMBL" id="RDY28947.1"/>
    </source>
</evidence>
<dbReference type="InterPro" id="IPR037294">
    <property type="entry name" value="ABC_BtuC-like"/>
</dbReference>